<feature type="transmembrane region" description="Helical" evidence="8">
    <location>
        <begin position="420"/>
        <end position="440"/>
    </location>
</feature>
<evidence type="ECO:0000256" key="4">
    <source>
        <dbReference type="ARBA" id="ARBA00022692"/>
    </source>
</evidence>
<feature type="transmembrane region" description="Helical" evidence="8">
    <location>
        <begin position="260"/>
        <end position="288"/>
    </location>
</feature>
<evidence type="ECO:0000256" key="7">
    <source>
        <dbReference type="SAM" id="MobiDB-lite"/>
    </source>
</evidence>
<feature type="transmembrane region" description="Helical" evidence="8">
    <location>
        <begin position="169"/>
        <end position="195"/>
    </location>
</feature>
<evidence type="ECO:0000256" key="2">
    <source>
        <dbReference type="ARBA" id="ARBA00022448"/>
    </source>
</evidence>
<dbReference type="PANTHER" id="PTHR43045">
    <property type="entry name" value="SHIKIMATE TRANSPORTER"/>
    <property type="match status" value="1"/>
</dbReference>
<proteinExistence type="predicted"/>
<protein>
    <submittedName>
        <fullName evidence="10">MFS family permease</fullName>
    </submittedName>
</protein>
<evidence type="ECO:0000256" key="8">
    <source>
        <dbReference type="SAM" id="Phobius"/>
    </source>
</evidence>
<feature type="transmembrane region" description="Helical" evidence="8">
    <location>
        <begin position="393"/>
        <end position="414"/>
    </location>
</feature>
<dbReference type="InterPro" id="IPR020846">
    <property type="entry name" value="MFS_dom"/>
</dbReference>
<keyword evidence="3" id="KW-1003">Cell membrane</keyword>
<evidence type="ECO:0000313" key="11">
    <source>
        <dbReference type="Proteomes" id="UP001252243"/>
    </source>
</evidence>
<evidence type="ECO:0000259" key="9">
    <source>
        <dbReference type="PROSITE" id="PS50850"/>
    </source>
</evidence>
<comment type="subcellular location">
    <subcellularLocation>
        <location evidence="1">Cell membrane</location>
        <topology evidence="1">Multi-pass membrane protein</topology>
    </subcellularLocation>
</comment>
<name>A0ABU1UIV6_9MICC</name>
<feature type="transmembrane region" description="Helical" evidence="8">
    <location>
        <begin position="294"/>
        <end position="314"/>
    </location>
</feature>
<dbReference type="Proteomes" id="UP001252243">
    <property type="component" value="Unassembled WGS sequence"/>
</dbReference>
<reference evidence="10 11" key="1">
    <citation type="submission" date="2023-07" db="EMBL/GenBank/DDBJ databases">
        <title>Sorghum-associated microbial communities from plants grown in Nebraska, USA.</title>
        <authorList>
            <person name="Schachtman D."/>
        </authorList>
    </citation>
    <scope>NUCLEOTIDE SEQUENCE [LARGE SCALE GENOMIC DNA]</scope>
    <source>
        <strain evidence="10 11">BE167</strain>
    </source>
</reference>
<dbReference type="InterPro" id="IPR011701">
    <property type="entry name" value="MFS"/>
</dbReference>
<feature type="transmembrane region" description="Helical" evidence="8">
    <location>
        <begin position="207"/>
        <end position="226"/>
    </location>
</feature>
<dbReference type="Gene3D" id="1.20.1250.20">
    <property type="entry name" value="MFS general substrate transporter like domains"/>
    <property type="match status" value="2"/>
</dbReference>
<keyword evidence="2" id="KW-0813">Transport</keyword>
<keyword evidence="4 8" id="KW-0812">Transmembrane</keyword>
<accession>A0ABU1UIV6</accession>
<feature type="transmembrane region" description="Helical" evidence="8">
    <location>
        <begin position="68"/>
        <end position="92"/>
    </location>
</feature>
<keyword evidence="11" id="KW-1185">Reference proteome</keyword>
<keyword evidence="6 8" id="KW-0472">Membrane</keyword>
<evidence type="ECO:0000256" key="3">
    <source>
        <dbReference type="ARBA" id="ARBA00022475"/>
    </source>
</evidence>
<feature type="transmembrane region" description="Helical" evidence="8">
    <location>
        <begin position="35"/>
        <end position="62"/>
    </location>
</feature>
<feature type="transmembrane region" description="Helical" evidence="8">
    <location>
        <begin position="326"/>
        <end position="345"/>
    </location>
</feature>
<gene>
    <name evidence="10" type="ORF">J2X01_004408</name>
</gene>
<feature type="transmembrane region" description="Helical" evidence="8">
    <location>
        <begin position="104"/>
        <end position="122"/>
    </location>
</feature>
<dbReference type="InterPro" id="IPR036259">
    <property type="entry name" value="MFS_trans_sf"/>
</dbReference>
<dbReference type="EMBL" id="JAVDVQ010000047">
    <property type="protein sequence ID" value="MDR7085088.1"/>
    <property type="molecule type" value="Genomic_DNA"/>
</dbReference>
<feature type="region of interest" description="Disordered" evidence="7">
    <location>
        <begin position="1"/>
        <end position="24"/>
    </location>
</feature>
<evidence type="ECO:0000256" key="6">
    <source>
        <dbReference type="ARBA" id="ARBA00023136"/>
    </source>
</evidence>
<evidence type="ECO:0000256" key="5">
    <source>
        <dbReference type="ARBA" id="ARBA00022989"/>
    </source>
</evidence>
<dbReference type="Pfam" id="PF07690">
    <property type="entry name" value="MFS_1"/>
    <property type="match status" value="1"/>
</dbReference>
<evidence type="ECO:0000256" key="1">
    <source>
        <dbReference type="ARBA" id="ARBA00004651"/>
    </source>
</evidence>
<keyword evidence="5 8" id="KW-1133">Transmembrane helix</keyword>
<sequence length="451" mass="46862">MSNATPARVAADVPAQSTAQTPEERRHMRRVLLSSYLGSAVEFYDFLVYGTAASLVFGQIFFAQLDPLTGTIASFGTLAVGYLARPLGGAIFGHFGDRLGRKKMLVLTMALMGVASTAIGLLPTQAQIGVAAPLLLILLRVIQGVALGGEWGGATLMALEHSNSRRRGFSAAIVNAGAPTGAVLAAAIMGAFSLLSKDDFLAWGWRVPFLLSAVLVGLALWIRLGVHESPLFKKALQNASELSVTKRPMPLLEVLRRPKAVLLTCFAGAGGLAFQTLLATFGLTFAILGGVDRSVALFAAAAGGFVNIFTLPMFGALSDRLGRRPVLIGGYVAGALLAYPVLQLIGSGDAFRVIIGYVIGYGLIVACLLGTLSSFISEQFATTSRYTGASLGYQLAATLGGGFAPLISANILAASGGKDATFVAVFIGAAFVLGAVAVLLTRESFRKDLAG</sequence>
<feature type="transmembrane region" description="Helical" evidence="8">
    <location>
        <begin position="351"/>
        <end position="372"/>
    </location>
</feature>
<dbReference type="PROSITE" id="PS50850">
    <property type="entry name" value="MFS"/>
    <property type="match status" value="1"/>
</dbReference>
<dbReference type="PANTHER" id="PTHR43045:SF1">
    <property type="entry name" value="SHIKIMATE TRANSPORTER"/>
    <property type="match status" value="1"/>
</dbReference>
<feature type="transmembrane region" description="Helical" evidence="8">
    <location>
        <begin position="128"/>
        <end position="148"/>
    </location>
</feature>
<organism evidence="10 11">
    <name type="scientific">Arthrobacter ginsengisoli</name>
    <dbReference type="NCBI Taxonomy" id="1356565"/>
    <lineage>
        <taxon>Bacteria</taxon>
        <taxon>Bacillati</taxon>
        <taxon>Actinomycetota</taxon>
        <taxon>Actinomycetes</taxon>
        <taxon>Micrococcales</taxon>
        <taxon>Micrococcaceae</taxon>
        <taxon>Arthrobacter</taxon>
    </lineage>
</organism>
<feature type="domain" description="Major facilitator superfamily (MFS) profile" evidence="9">
    <location>
        <begin position="31"/>
        <end position="446"/>
    </location>
</feature>
<dbReference type="RefSeq" id="WP_310062516.1">
    <property type="nucleotide sequence ID" value="NZ_JAVDVQ010000047.1"/>
</dbReference>
<dbReference type="CDD" id="cd17369">
    <property type="entry name" value="MFS_ShiA_like"/>
    <property type="match status" value="1"/>
</dbReference>
<evidence type="ECO:0000313" key="10">
    <source>
        <dbReference type="EMBL" id="MDR7085088.1"/>
    </source>
</evidence>
<comment type="caution">
    <text evidence="10">The sequence shown here is derived from an EMBL/GenBank/DDBJ whole genome shotgun (WGS) entry which is preliminary data.</text>
</comment>
<dbReference type="SUPFAM" id="SSF103473">
    <property type="entry name" value="MFS general substrate transporter"/>
    <property type="match status" value="1"/>
</dbReference>